<feature type="non-terminal residue" evidence="1">
    <location>
        <position position="57"/>
    </location>
</feature>
<dbReference type="Proteomes" id="UP000606786">
    <property type="component" value="Unassembled WGS sequence"/>
</dbReference>
<sequence length="57" mass="6378">MPLTGPKRFDEVESNYPFVGRSFALFVIKYGIGPLSLKKLLGKLLENSTSMIRESSD</sequence>
<proteinExistence type="predicted"/>
<protein>
    <submittedName>
        <fullName evidence="1">(Mediterranean fruit fly) hypothetical protein</fullName>
    </submittedName>
</protein>
<dbReference type="AlphaFoldDB" id="A0A811VC61"/>
<evidence type="ECO:0000313" key="2">
    <source>
        <dbReference type="Proteomes" id="UP000606786"/>
    </source>
</evidence>
<evidence type="ECO:0000313" key="1">
    <source>
        <dbReference type="EMBL" id="CAD7011813.1"/>
    </source>
</evidence>
<reference evidence="1" key="1">
    <citation type="submission" date="2020-11" db="EMBL/GenBank/DDBJ databases">
        <authorList>
            <person name="Whitehead M."/>
        </authorList>
    </citation>
    <scope>NUCLEOTIDE SEQUENCE</scope>
    <source>
        <strain evidence="1">EGII</strain>
    </source>
</reference>
<accession>A0A811VC61</accession>
<keyword evidence="2" id="KW-1185">Reference proteome</keyword>
<organism evidence="1 2">
    <name type="scientific">Ceratitis capitata</name>
    <name type="common">Mediterranean fruit fly</name>
    <name type="synonym">Tephritis capitata</name>
    <dbReference type="NCBI Taxonomy" id="7213"/>
    <lineage>
        <taxon>Eukaryota</taxon>
        <taxon>Metazoa</taxon>
        <taxon>Ecdysozoa</taxon>
        <taxon>Arthropoda</taxon>
        <taxon>Hexapoda</taxon>
        <taxon>Insecta</taxon>
        <taxon>Pterygota</taxon>
        <taxon>Neoptera</taxon>
        <taxon>Endopterygota</taxon>
        <taxon>Diptera</taxon>
        <taxon>Brachycera</taxon>
        <taxon>Muscomorpha</taxon>
        <taxon>Tephritoidea</taxon>
        <taxon>Tephritidae</taxon>
        <taxon>Ceratitis</taxon>
        <taxon>Ceratitis</taxon>
    </lineage>
</organism>
<name>A0A811VC61_CERCA</name>
<comment type="caution">
    <text evidence="1">The sequence shown here is derived from an EMBL/GenBank/DDBJ whole genome shotgun (WGS) entry which is preliminary data.</text>
</comment>
<dbReference type="EMBL" id="CAJHJT010000056">
    <property type="protein sequence ID" value="CAD7011813.1"/>
    <property type="molecule type" value="Genomic_DNA"/>
</dbReference>
<gene>
    <name evidence="1" type="ORF">CCAP1982_LOCUS19923</name>
</gene>